<evidence type="ECO:0000313" key="9">
    <source>
        <dbReference type="Proteomes" id="UP000812966"/>
    </source>
</evidence>
<dbReference type="GO" id="GO:0019773">
    <property type="term" value="C:proteasome core complex, alpha-subunit complex"/>
    <property type="evidence" value="ECO:0007669"/>
    <property type="project" value="UniProtKB-UniRule"/>
</dbReference>
<gene>
    <name evidence="8" type="ORF">FFLO_00994</name>
</gene>
<dbReference type="AlphaFoldDB" id="A0A8K0NQE5"/>
<reference evidence="8" key="1">
    <citation type="submission" date="2020-04" db="EMBL/GenBank/DDBJ databases">
        <title>Analysis of mating type loci in Filobasidium floriforme.</title>
        <authorList>
            <person name="Nowrousian M."/>
        </authorList>
    </citation>
    <scope>NUCLEOTIDE SEQUENCE</scope>
    <source>
        <strain evidence="8">CBS 6242</strain>
    </source>
</reference>
<dbReference type="Gene3D" id="3.60.20.10">
    <property type="entry name" value="Glutamine Phosphoribosylpyrophosphate, subunit 1, domain 1"/>
    <property type="match status" value="1"/>
</dbReference>
<keyword evidence="2 6" id="KW-0963">Cytoplasm</keyword>
<evidence type="ECO:0000256" key="4">
    <source>
        <dbReference type="ARBA" id="ARBA00023242"/>
    </source>
</evidence>
<dbReference type="CDD" id="cd03750">
    <property type="entry name" value="proteasome_alpha_type_2"/>
    <property type="match status" value="1"/>
</dbReference>
<dbReference type="InterPro" id="IPR023332">
    <property type="entry name" value="Proteasome_alpha-type"/>
</dbReference>
<feature type="domain" description="Proteasome alpha-type subunits" evidence="7">
    <location>
        <begin position="10"/>
        <end position="32"/>
    </location>
</feature>
<comment type="subunit">
    <text evidence="6">The 26S proteasome consists of a 20S proteasome core and two 19S regulatory subunits.</text>
</comment>
<dbReference type="GO" id="GO:0006511">
    <property type="term" value="P:ubiquitin-dependent protein catabolic process"/>
    <property type="evidence" value="ECO:0007669"/>
    <property type="project" value="InterPro"/>
</dbReference>
<name>A0A8K0NQE5_9TREE</name>
<dbReference type="InterPro" id="IPR000426">
    <property type="entry name" value="Proteasome_asu_N"/>
</dbReference>
<comment type="function">
    <text evidence="1">The proteasome is a multicatalytic proteinase complex which is characterized by its ability to cleave peptides with Arg, Phe, Tyr, Leu, and Glu adjacent to the leaving group at neutral or slightly basic pH. The proteasome has an ATP-dependent proteolytic activity.</text>
</comment>
<dbReference type="EMBL" id="JABELV010000012">
    <property type="protein sequence ID" value="KAG7571030.1"/>
    <property type="molecule type" value="Genomic_DNA"/>
</dbReference>
<dbReference type="NCBIfam" id="NF003075">
    <property type="entry name" value="PRK03996.1"/>
    <property type="match status" value="1"/>
</dbReference>
<comment type="subcellular location">
    <subcellularLocation>
        <location evidence="6">Cytoplasm</location>
    </subcellularLocation>
    <subcellularLocation>
        <location evidence="6">Nucleus</location>
    </subcellularLocation>
</comment>
<dbReference type="InterPro" id="IPR001353">
    <property type="entry name" value="Proteasome_sua/b"/>
</dbReference>
<comment type="similarity">
    <text evidence="5 6">Belongs to the peptidase T1A family.</text>
</comment>
<dbReference type="Pfam" id="PF10584">
    <property type="entry name" value="Proteasome_A_N"/>
    <property type="match status" value="1"/>
</dbReference>
<dbReference type="PROSITE" id="PS51475">
    <property type="entry name" value="PROTEASOME_ALPHA_2"/>
    <property type="match status" value="1"/>
</dbReference>
<keyword evidence="4 6" id="KW-0539">Nucleus</keyword>
<evidence type="ECO:0000313" key="8">
    <source>
        <dbReference type="EMBL" id="KAG7571030.1"/>
    </source>
</evidence>
<evidence type="ECO:0000256" key="3">
    <source>
        <dbReference type="ARBA" id="ARBA00022942"/>
    </source>
</evidence>
<evidence type="ECO:0000256" key="5">
    <source>
        <dbReference type="PROSITE-ProRule" id="PRU00808"/>
    </source>
</evidence>
<keyword evidence="3 5" id="KW-0647">Proteasome</keyword>
<dbReference type="FunFam" id="3.60.20.10:FF:000028">
    <property type="entry name" value="Proteasome subunit alpha type"/>
    <property type="match status" value="1"/>
</dbReference>
<dbReference type="InterPro" id="IPR029055">
    <property type="entry name" value="Ntn_hydrolases_N"/>
</dbReference>
<dbReference type="PROSITE" id="PS00388">
    <property type="entry name" value="PROTEASOME_ALPHA_1"/>
    <property type="match status" value="1"/>
</dbReference>
<accession>A0A8K0NQE5</accession>
<dbReference type="SUPFAM" id="SSF56235">
    <property type="entry name" value="N-terminal nucleophile aminohydrolases (Ntn hydrolases)"/>
    <property type="match status" value="1"/>
</dbReference>
<proteinExistence type="inferred from homology"/>
<dbReference type="InterPro" id="IPR050115">
    <property type="entry name" value="Proteasome_alpha"/>
</dbReference>
<comment type="caution">
    <text evidence="8">The sequence shown here is derived from an EMBL/GenBank/DDBJ whole genome shotgun (WGS) entry which is preliminary data.</text>
</comment>
<evidence type="ECO:0000256" key="2">
    <source>
        <dbReference type="ARBA" id="ARBA00022490"/>
    </source>
</evidence>
<sequence length="252" mass="27059">MSAPGGGGAYSFSLTTFSPSGKLVQIEHALAAVSGGQTSLGIKAKNGVVLATEKKTPSPLVDDSSLEKVAMICPNIGFVYAGMGPDYRVLVAKARKIAQSYWKVYGEYPPVKVLVADVAAVMQKATQSGGVRPYGISLLVCGWDNHRGQSLYQIDPSGSFWAWKASAIGKNMSNAKTFLEKRYSDDISLEDAIHTALLTLKEGFEGEMTEKTIEIGIASVPTAEQMEVKSGERLPATFRKLSEAEVRDYLAL</sequence>
<dbReference type="GO" id="GO:0005737">
    <property type="term" value="C:cytoplasm"/>
    <property type="evidence" value="ECO:0007669"/>
    <property type="project" value="UniProtKB-SubCell"/>
</dbReference>
<organism evidence="8 9">
    <name type="scientific">Filobasidium floriforme</name>
    <dbReference type="NCBI Taxonomy" id="5210"/>
    <lineage>
        <taxon>Eukaryota</taxon>
        <taxon>Fungi</taxon>
        <taxon>Dikarya</taxon>
        <taxon>Basidiomycota</taxon>
        <taxon>Agaricomycotina</taxon>
        <taxon>Tremellomycetes</taxon>
        <taxon>Filobasidiales</taxon>
        <taxon>Filobasidiaceae</taxon>
        <taxon>Filobasidium</taxon>
    </lineage>
</organism>
<dbReference type="SMART" id="SM00948">
    <property type="entry name" value="Proteasome_A_N"/>
    <property type="match status" value="1"/>
</dbReference>
<dbReference type="PANTHER" id="PTHR11599">
    <property type="entry name" value="PROTEASOME SUBUNIT ALPHA/BETA"/>
    <property type="match status" value="1"/>
</dbReference>
<dbReference type="Pfam" id="PF00227">
    <property type="entry name" value="Proteasome"/>
    <property type="match status" value="1"/>
</dbReference>
<evidence type="ECO:0000256" key="1">
    <source>
        <dbReference type="ARBA" id="ARBA00002000"/>
    </source>
</evidence>
<protein>
    <recommendedName>
        <fullName evidence="6">Proteasome subunit alpha type</fullName>
    </recommendedName>
</protein>
<dbReference type="GO" id="GO:0005634">
    <property type="term" value="C:nucleus"/>
    <property type="evidence" value="ECO:0007669"/>
    <property type="project" value="UniProtKB-SubCell"/>
</dbReference>
<keyword evidence="9" id="KW-1185">Reference proteome</keyword>
<dbReference type="Proteomes" id="UP000812966">
    <property type="component" value="Unassembled WGS sequence"/>
</dbReference>
<evidence type="ECO:0000259" key="7">
    <source>
        <dbReference type="PROSITE" id="PS00388"/>
    </source>
</evidence>
<evidence type="ECO:0000256" key="6">
    <source>
        <dbReference type="RuleBase" id="RU000551"/>
    </source>
</evidence>